<comment type="caution">
    <text evidence="1">The sequence shown here is derived from an EMBL/GenBank/DDBJ whole genome shotgun (WGS) entry which is preliminary data.</text>
</comment>
<dbReference type="EMBL" id="JABSTQ010009365">
    <property type="protein sequence ID" value="KAG0429962.1"/>
    <property type="molecule type" value="Genomic_DNA"/>
</dbReference>
<reference evidence="1 2" key="1">
    <citation type="journal article" date="2020" name="Cell">
        <title>Large-Scale Comparative Analyses of Tick Genomes Elucidate Their Genetic Diversity and Vector Capacities.</title>
        <authorList>
            <consortium name="Tick Genome and Microbiome Consortium (TIGMIC)"/>
            <person name="Jia N."/>
            <person name="Wang J."/>
            <person name="Shi W."/>
            <person name="Du L."/>
            <person name="Sun Y."/>
            <person name="Zhan W."/>
            <person name="Jiang J.F."/>
            <person name="Wang Q."/>
            <person name="Zhang B."/>
            <person name="Ji P."/>
            <person name="Bell-Sakyi L."/>
            <person name="Cui X.M."/>
            <person name="Yuan T.T."/>
            <person name="Jiang B.G."/>
            <person name="Yang W.F."/>
            <person name="Lam T.T."/>
            <person name="Chang Q.C."/>
            <person name="Ding S.J."/>
            <person name="Wang X.J."/>
            <person name="Zhu J.G."/>
            <person name="Ruan X.D."/>
            <person name="Zhao L."/>
            <person name="Wei J.T."/>
            <person name="Ye R.Z."/>
            <person name="Que T.C."/>
            <person name="Du C.H."/>
            <person name="Zhou Y.H."/>
            <person name="Cheng J.X."/>
            <person name="Dai P.F."/>
            <person name="Guo W.B."/>
            <person name="Han X.H."/>
            <person name="Huang E.J."/>
            <person name="Li L.F."/>
            <person name="Wei W."/>
            <person name="Gao Y.C."/>
            <person name="Liu J.Z."/>
            <person name="Shao H.Z."/>
            <person name="Wang X."/>
            <person name="Wang C.C."/>
            <person name="Yang T.C."/>
            <person name="Huo Q.B."/>
            <person name="Li W."/>
            <person name="Chen H.Y."/>
            <person name="Chen S.E."/>
            <person name="Zhou L.G."/>
            <person name="Ni X.B."/>
            <person name="Tian J.H."/>
            <person name="Sheng Y."/>
            <person name="Liu T."/>
            <person name="Pan Y.S."/>
            <person name="Xia L.Y."/>
            <person name="Li J."/>
            <person name="Zhao F."/>
            <person name="Cao W.C."/>
        </authorList>
    </citation>
    <scope>NUCLEOTIDE SEQUENCE [LARGE SCALE GENOMIC DNA]</scope>
    <source>
        <strain evidence="1">Iper-2018</strain>
    </source>
</reference>
<dbReference type="Proteomes" id="UP000805193">
    <property type="component" value="Unassembled WGS sequence"/>
</dbReference>
<accession>A0AC60Q880</accession>
<protein>
    <submittedName>
        <fullName evidence="1">Uncharacterized protein</fullName>
    </submittedName>
</protein>
<gene>
    <name evidence="1" type="ORF">HPB47_023124</name>
</gene>
<keyword evidence="2" id="KW-1185">Reference proteome</keyword>
<sequence length="1133" mass="127368">MEFSPLPDEVGDVHANCDAANANLAYLHGMKRSYDAKHRPAPYSVRDRVWMVKDFTSKNNVMQIKKLLKLLGQDFTLAHNPNSRKGGLIGLAAMSIALGKDSSLYVDDLVKPILACLSDSESRVRYYACEALYNVVKVARGSVLPNFNDIFDCLSKLAADSDQHVKNGSELLDRLLKVSSGEETRSPKSVALDPGVEVLRQLCHCVPIHSRCAILLIEMMEDPVRFEEKSKDIVTESASFDLVAFMPLLRERVYTKNHFARAFIVSWVSVMNSVPDIDMLIFLPEILDGLFNILEDPSVELKKMCETTLGEFLRNIIKNPQRVDFAAMIVILIVHSHSPEELVQYTAINWMKEFVTLSGRTLIPHASGILEAVLPTLSYDDNRRKNSRSVVGRRSWPRTVVATPGRSSECLLGLELVREQRRSVSSVNSVHIPTLLTTLAADVARLLSESGQGNYGARRRSSLREPLKRTHIRETARAVNQRLMQLVTQEDDRPESPADERKADEGVPHPAPKKGDRNPAELDLTPLVNVLTKQLQHVSMQTRIAVLRWFFHLYIKIPNKRRARDAERKRLKRAAYGKEKRRPFVNVERRMLNYDNVKQRRFENVEQQNLRFGTVKFNVNIFRHVDEIFPMLLQTLSDPSDEVVLLDLEVLAEISSSTAGCKSGEGAVNAGDVGAGAAAAAMTASGMNSYFGRFMLSLLEMFSSDGQLLEDRGSFIIRQLCMLLNAEDIYRAMASILQAKEDLRFAAHMVQTLNTILLTSTELFELRNQLKDLRTEVGGQRRAARDPTVAAVAVRLPPYWDRNPRVWFLQAESQFHLTHITSQQRMYHHVVSVLSPTAADEVYDVLSNPSTTNPYDQLKAALLQRTEASERTRWQQLLSAEELGNRRPSQFLRRMTQLLGERASTIDDALLREHFLQRLPLNVQMVLAAATPLNLTGLAGLADAVMEVSTPSTSNITATTIPPASDAPSTAQDVQIPNASQGYVDQLCQRLEHVLASMHSSDIEVTVDFLTEIDKLVQLIESPIFTYLRLQLLDTPRNSFLVKSLYGLLMLLPQSEAFHTLRTRLACVPHAQLFPTQEQHTSSAFEAPQSDSCKSKIDFQELLDHFEEVQECHKKSKPATRLSERTDHPGGTS</sequence>
<evidence type="ECO:0000313" key="1">
    <source>
        <dbReference type="EMBL" id="KAG0429962.1"/>
    </source>
</evidence>
<name>A0AC60Q880_IXOPE</name>
<organism evidence="1 2">
    <name type="scientific">Ixodes persulcatus</name>
    <name type="common">Taiga tick</name>
    <dbReference type="NCBI Taxonomy" id="34615"/>
    <lineage>
        <taxon>Eukaryota</taxon>
        <taxon>Metazoa</taxon>
        <taxon>Ecdysozoa</taxon>
        <taxon>Arthropoda</taxon>
        <taxon>Chelicerata</taxon>
        <taxon>Arachnida</taxon>
        <taxon>Acari</taxon>
        <taxon>Parasitiformes</taxon>
        <taxon>Ixodida</taxon>
        <taxon>Ixodoidea</taxon>
        <taxon>Ixodidae</taxon>
        <taxon>Ixodinae</taxon>
        <taxon>Ixodes</taxon>
    </lineage>
</organism>
<evidence type="ECO:0000313" key="2">
    <source>
        <dbReference type="Proteomes" id="UP000805193"/>
    </source>
</evidence>
<proteinExistence type="predicted"/>